<evidence type="ECO:0000256" key="5">
    <source>
        <dbReference type="ARBA" id="ARBA00022741"/>
    </source>
</evidence>
<evidence type="ECO:0000256" key="2">
    <source>
        <dbReference type="ARBA" id="ARBA00013168"/>
    </source>
</evidence>
<keyword evidence="4 11" id="KW-0436">Ligase</keyword>
<dbReference type="InterPro" id="IPR050058">
    <property type="entry name" value="Ala-tRNA_ligase"/>
</dbReference>
<evidence type="ECO:0000313" key="12">
    <source>
        <dbReference type="Proteomes" id="UP000321393"/>
    </source>
</evidence>
<accession>A0A5A7SZV5</accession>
<evidence type="ECO:0000256" key="1">
    <source>
        <dbReference type="ARBA" id="ARBA00008226"/>
    </source>
</evidence>
<evidence type="ECO:0000256" key="3">
    <source>
        <dbReference type="ARBA" id="ARBA00022555"/>
    </source>
</evidence>
<dbReference type="STRING" id="1194695.A0A5A7SZV5"/>
<keyword evidence="8" id="KW-0648">Protein biosynthesis</keyword>
<keyword evidence="9" id="KW-0030">Aminoacyl-tRNA synthetase</keyword>
<dbReference type="FunFam" id="3.30.980.10:FF:000004">
    <property type="entry name" value="Alanine--tRNA ligase, cytoplasmic"/>
    <property type="match status" value="1"/>
</dbReference>
<name>A0A5A7SZV5_CUCMM</name>
<comment type="similarity">
    <text evidence="1">Belongs to the class-II aminoacyl-tRNA synthetase family.</text>
</comment>
<keyword evidence="3" id="KW-0820">tRNA-binding</keyword>
<comment type="caution">
    <text evidence="11">The sequence shown here is derived from an EMBL/GenBank/DDBJ whole genome shotgun (WGS) entry which is preliminary data.</text>
</comment>
<proteinExistence type="inferred from homology"/>
<evidence type="ECO:0000256" key="7">
    <source>
        <dbReference type="ARBA" id="ARBA00022884"/>
    </source>
</evidence>
<evidence type="ECO:0000259" key="10">
    <source>
        <dbReference type="PROSITE" id="PS50860"/>
    </source>
</evidence>
<dbReference type="GO" id="GO:0009507">
    <property type="term" value="C:chloroplast"/>
    <property type="evidence" value="ECO:0007669"/>
    <property type="project" value="TreeGrafter"/>
</dbReference>
<dbReference type="PROSITE" id="PS50860">
    <property type="entry name" value="AA_TRNA_LIGASE_II_ALA"/>
    <property type="match status" value="1"/>
</dbReference>
<gene>
    <name evidence="11" type="ORF">E6C27_scaffold69G00210</name>
</gene>
<evidence type="ECO:0000256" key="4">
    <source>
        <dbReference type="ARBA" id="ARBA00022598"/>
    </source>
</evidence>
<dbReference type="PANTHER" id="PTHR11777:SF9">
    <property type="entry name" value="ALANINE--TRNA LIGASE, CYTOPLASMIC"/>
    <property type="match status" value="1"/>
</dbReference>
<dbReference type="GO" id="GO:0006419">
    <property type="term" value="P:alanyl-tRNA aminoacylation"/>
    <property type="evidence" value="ECO:0007669"/>
    <property type="project" value="InterPro"/>
</dbReference>
<keyword evidence="6" id="KW-0067">ATP-binding</keyword>
<dbReference type="OrthoDB" id="1712835at2759"/>
<dbReference type="EC" id="6.1.1.7" evidence="2"/>
<dbReference type="InterPro" id="IPR018163">
    <property type="entry name" value="Thr/Ala-tRNA-synth_IIc_edit"/>
</dbReference>
<evidence type="ECO:0000256" key="6">
    <source>
        <dbReference type="ARBA" id="ARBA00022840"/>
    </source>
</evidence>
<evidence type="ECO:0000256" key="8">
    <source>
        <dbReference type="ARBA" id="ARBA00022917"/>
    </source>
</evidence>
<dbReference type="GO" id="GO:0005524">
    <property type="term" value="F:ATP binding"/>
    <property type="evidence" value="ECO:0007669"/>
    <property type="project" value="UniProtKB-KW"/>
</dbReference>
<dbReference type="EMBL" id="SSTE01019715">
    <property type="protein sequence ID" value="KAA0036163.1"/>
    <property type="molecule type" value="Genomic_DNA"/>
</dbReference>
<reference evidence="11 12" key="1">
    <citation type="submission" date="2019-08" db="EMBL/GenBank/DDBJ databases">
        <title>Draft genome sequences of two oriental melons (Cucumis melo L. var makuwa).</title>
        <authorList>
            <person name="Kwon S.-Y."/>
        </authorList>
    </citation>
    <scope>NUCLEOTIDE SEQUENCE [LARGE SCALE GENOMIC DNA]</scope>
    <source>
        <strain evidence="12">cv. SW 3</strain>
        <tissue evidence="11">Leaf</tissue>
    </source>
</reference>
<dbReference type="GO" id="GO:0005739">
    <property type="term" value="C:mitochondrion"/>
    <property type="evidence" value="ECO:0007669"/>
    <property type="project" value="TreeGrafter"/>
</dbReference>
<keyword evidence="7" id="KW-0694">RNA-binding</keyword>
<dbReference type="GO" id="GO:0004813">
    <property type="term" value="F:alanine-tRNA ligase activity"/>
    <property type="evidence" value="ECO:0007669"/>
    <property type="project" value="UniProtKB-EC"/>
</dbReference>
<dbReference type="AlphaFoldDB" id="A0A5A7SZV5"/>
<dbReference type="InterPro" id="IPR018165">
    <property type="entry name" value="Ala-tRNA-synth_IIc_core"/>
</dbReference>
<organism evidence="11 12">
    <name type="scientific">Cucumis melo var. makuwa</name>
    <name type="common">Oriental melon</name>
    <dbReference type="NCBI Taxonomy" id="1194695"/>
    <lineage>
        <taxon>Eukaryota</taxon>
        <taxon>Viridiplantae</taxon>
        <taxon>Streptophyta</taxon>
        <taxon>Embryophyta</taxon>
        <taxon>Tracheophyta</taxon>
        <taxon>Spermatophyta</taxon>
        <taxon>Magnoliopsida</taxon>
        <taxon>eudicotyledons</taxon>
        <taxon>Gunneridae</taxon>
        <taxon>Pentapetalae</taxon>
        <taxon>rosids</taxon>
        <taxon>fabids</taxon>
        <taxon>Cucurbitales</taxon>
        <taxon>Cucurbitaceae</taxon>
        <taxon>Benincaseae</taxon>
        <taxon>Cucumis</taxon>
    </lineage>
</organism>
<dbReference type="SUPFAM" id="SSF55186">
    <property type="entry name" value="ThrRS/AlaRS common domain"/>
    <property type="match status" value="1"/>
</dbReference>
<evidence type="ECO:0000256" key="9">
    <source>
        <dbReference type="ARBA" id="ARBA00023146"/>
    </source>
</evidence>
<dbReference type="Proteomes" id="UP000321393">
    <property type="component" value="Unassembled WGS sequence"/>
</dbReference>
<dbReference type="GO" id="GO:0002161">
    <property type="term" value="F:aminoacyl-tRNA deacylase activity"/>
    <property type="evidence" value="ECO:0007669"/>
    <property type="project" value="TreeGrafter"/>
</dbReference>
<dbReference type="Gene3D" id="3.30.980.10">
    <property type="entry name" value="Threonyl-trna Synthetase, Chain A, domain 2"/>
    <property type="match status" value="1"/>
</dbReference>
<feature type="domain" description="Alanyl-transfer RNA synthetases family profile" evidence="10">
    <location>
        <begin position="133"/>
        <end position="250"/>
    </location>
</feature>
<protein>
    <recommendedName>
        <fullName evidence="2">alanine--tRNA ligase</fullName>
        <ecNumber evidence="2">6.1.1.7</ecNumber>
    </recommendedName>
</protein>
<keyword evidence="5" id="KW-0547">Nucleotide-binding</keyword>
<evidence type="ECO:0000313" key="11">
    <source>
        <dbReference type="EMBL" id="KAA0036163.1"/>
    </source>
</evidence>
<dbReference type="PANTHER" id="PTHR11777">
    <property type="entry name" value="ALANYL-TRNA SYNTHETASE"/>
    <property type="match status" value="1"/>
</dbReference>
<dbReference type="GO" id="GO:0000049">
    <property type="term" value="F:tRNA binding"/>
    <property type="evidence" value="ECO:0007669"/>
    <property type="project" value="UniProtKB-KW"/>
</dbReference>
<sequence length="312" mass="35722">MHIVGLCYGWTKYSGPPCSPTRVNSSPCYHRRQLLPLPHRARASRGTLTLLTTGTLPARDVRWVSVVGMNQFKLISVVAFEFTTEGFLILEYLKVPLVHFKYAMFKYLEVSSYILAHLMVEAAEFLWVTKLFVDYERRTLIAPNHTCTHMLNFALREILGNHVDQKGSIVLPEKLRFDFSHGKPVDPDDLRKIESIVNKLIEDELDVNAKEVTLAEAKRINGLRAVFGERGPRCPHNEARDIWLKFLSAERVLPFGCKVRLPNNFSFFFGLASYNYKCLVIYLKSDAGIKNMLNFSFLYAAEASIIKENKNQ</sequence>